<evidence type="ECO:0000313" key="3">
    <source>
        <dbReference type="Proteomes" id="UP000324233"/>
    </source>
</evidence>
<keyword evidence="3" id="KW-1185">Reference proteome</keyword>
<dbReference type="Proteomes" id="UP000324233">
    <property type="component" value="Chromosome"/>
</dbReference>
<accession>A0A5B9VW50</accession>
<dbReference type="AlphaFoldDB" id="A0A5B9VW50"/>
<protein>
    <submittedName>
        <fullName evidence="2">Uncharacterized protein</fullName>
    </submittedName>
</protein>
<evidence type="ECO:0000313" key="2">
    <source>
        <dbReference type="EMBL" id="QEH32081.1"/>
    </source>
</evidence>
<sequence>MPACRTVVPATLSRPKATSRRYQHMEPRPKTRAGAQNGTPKARKNCGSLASSA</sequence>
<reference evidence="2 3" key="1">
    <citation type="submission" date="2019-08" db="EMBL/GenBank/DDBJ databases">
        <title>Deep-cultivation of Planctomycetes and their phenomic and genomic characterization uncovers novel biology.</title>
        <authorList>
            <person name="Wiegand S."/>
            <person name="Jogler M."/>
            <person name="Boedeker C."/>
            <person name="Pinto D."/>
            <person name="Vollmers J."/>
            <person name="Rivas-Marin E."/>
            <person name="Kohn T."/>
            <person name="Peeters S.H."/>
            <person name="Heuer A."/>
            <person name="Rast P."/>
            <person name="Oberbeckmann S."/>
            <person name="Bunk B."/>
            <person name="Jeske O."/>
            <person name="Meyerdierks A."/>
            <person name="Storesund J.E."/>
            <person name="Kallscheuer N."/>
            <person name="Luecker S."/>
            <person name="Lage O.M."/>
            <person name="Pohl T."/>
            <person name="Merkel B.J."/>
            <person name="Hornburger P."/>
            <person name="Mueller R.-W."/>
            <person name="Bruemmer F."/>
            <person name="Labrenz M."/>
            <person name="Spormann A.M."/>
            <person name="Op den Camp H."/>
            <person name="Overmann J."/>
            <person name="Amann R."/>
            <person name="Jetten M.S.M."/>
            <person name="Mascher T."/>
            <person name="Medema M.H."/>
            <person name="Devos D.P."/>
            <person name="Kaster A.-K."/>
            <person name="Ovreas L."/>
            <person name="Rohde M."/>
            <person name="Galperin M.Y."/>
            <person name="Jogler C."/>
        </authorList>
    </citation>
    <scope>NUCLEOTIDE SEQUENCE [LARGE SCALE GENOMIC DNA]</scope>
    <source>
        <strain evidence="2 3">OJF2</strain>
    </source>
</reference>
<proteinExistence type="predicted"/>
<gene>
    <name evidence="2" type="ORF">OJF2_05500</name>
</gene>
<organism evidence="2 3">
    <name type="scientific">Aquisphaera giovannonii</name>
    <dbReference type="NCBI Taxonomy" id="406548"/>
    <lineage>
        <taxon>Bacteria</taxon>
        <taxon>Pseudomonadati</taxon>
        <taxon>Planctomycetota</taxon>
        <taxon>Planctomycetia</taxon>
        <taxon>Isosphaerales</taxon>
        <taxon>Isosphaeraceae</taxon>
        <taxon>Aquisphaera</taxon>
    </lineage>
</organism>
<dbReference type="KEGG" id="agv:OJF2_05500"/>
<name>A0A5B9VW50_9BACT</name>
<dbReference type="EMBL" id="CP042997">
    <property type="protein sequence ID" value="QEH32081.1"/>
    <property type="molecule type" value="Genomic_DNA"/>
</dbReference>
<evidence type="ECO:0000256" key="1">
    <source>
        <dbReference type="SAM" id="MobiDB-lite"/>
    </source>
</evidence>
<feature type="region of interest" description="Disordered" evidence="1">
    <location>
        <begin position="1"/>
        <end position="53"/>
    </location>
</feature>